<feature type="domain" description="Phosphatidic acid phosphatase type 2/haloperoxidase" evidence="2">
    <location>
        <begin position="72"/>
        <end position="178"/>
    </location>
</feature>
<gene>
    <name evidence="3" type="ORF">SAMN05421773_102518</name>
</gene>
<evidence type="ECO:0000259" key="2">
    <source>
        <dbReference type="Pfam" id="PF01569"/>
    </source>
</evidence>
<dbReference type="AlphaFoldDB" id="A0A1I1HTW0"/>
<accession>A0A1I1HTW0</accession>
<dbReference type="InterPro" id="IPR036938">
    <property type="entry name" value="PAP2/HPO_sf"/>
</dbReference>
<feature type="transmembrane region" description="Helical" evidence="1">
    <location>
        <begin position="166"/>
        <end position="191"/>
    </location>
</feature>
<organism evidence="3 4">
    <name type="scientific">Streptomyces aidingensis</name>
    <dbReference type="NCBI Taxonomy" id="910347"/>
    <lineage>
        <taxon>Bacteria</taxon>
        <taxon>Bacillati</taxon>
        <taxon>Actinomycetota</taxon>
        <taxon>Actinomycetes</taxon>
        <taxon>Kitasatosporales</taxon>
        <taxon>Streptomycetaceae</taxon>
        <taxon>Streptomyces</taxon>
    </lineage>
</organism>
<keyword evidence="4" id="KW-1185">Reference proteome</keyword>
<dbReference type="STRING" id="910347.SAMN05421773_102518"/>
<feature type="transmembrane region" description="Helical" evidence="1">
    <location>
        <begin position="62"/>
        <end position="82"/>
    </location>
</feature>
<dbReference type="InterPro" id="IPR000326">
    <property type="entry name" value="PAP2/HPO"/>
</dbReference>
<proteinExistence type="predicted"/>
<feature type="transmembrane region" description="Helical" evidence="1">
    <location>
        <begin position="141"/>
        <end position="160"/>
    </location>
</feature>
<sequence length="224" mass="22321">MTVMAGPDADVLRAVGGLGEAVPGWAQPVLSALTGFALFPVLLLICALAVRRALRADAAGPAALPGGLWAALAGGLAALTALPVRELVARTGPAGAQDGDVQVTAGPEAVAAGYSFVSVQTAAAMAIAVALLLVHRRTACWALGLALAAGPAQLLAGTHYPTDVIGGYALGAAVALLLQPGAMALLTPLAARCARPSRLPLGGQFRTGTFRIPFRGHGDKDLAA</sequence>
<protein>
    <submittedName>
        <fullName evidence="3">Undecaprenyl-diphosphatase</fullName>
    </submittedName>
</protein>
<feature type="transmembrane region" description="Helical" evidence="1">
    <location>
        <begin position="29"/>
        <end position="50"/>
    </location>
</feature>
<keyword evidence="1" id="KW-0472">Membrane</keyword>
<dbReference type="SUPFAM" id="SSF48317">
    <property type="entry name" value="Acid phosphatase/Vanadium-dependent haloperoxidase"/>
    <property type="match status" value="1"/>
</dbReference>
<dbReference type="RefSeq" id="WP_093837779.1">
    <property type="nucleotide sequence ID" value="NZ_FOLM01000002.1"/>
</dbReference>
<dbReference type="Pfam" id="PF01569">
    <property type="entry name" value="PAP2"/>
    <property type="match status" value="1"/>
</dbReference>
<reference evidence="3 4" key="1">
    <citation type="submission" date="2016-10" db="EMBL/GenBank/DDBJ databases">
        <authorList>
            <person name="de Groot N.N."/>
        </authorList>
    </citation>
    <scope>NUCLEOTIDE SEQUENCE [LARGE SCALE GENOMIC DNA]</scope>
    <source>
        <strain evidence="3 4">CGMCC 4.5739</strain>
    </source>
</reference>
<evidence type="ECO:0000256" key="1">
    <source>
        <dbReference type="SAM" id="Phobius"/>
    </source>
</evidence>
<dbReference type="Gene3D" id="1.20.144.10">
    <property type="entry name" value="Phosphatidic acid phosphatase type 2/haloperoxidase"/>
    <property type="match status" value="1"/>
</dbReference>
<evidence type="ECO:0000313" key="4">
    <source>
        <dbReference type="Proteomes" id="UP000199207"/>
    </source>
</evidence>
<evidence type="ECO:0000313" key="3">
    <source>
        <dbReference type="EMBL" id="SFC27301.1"/>
    </source>
</evidence>
<keyword evidence="1" id="KW-0812">Transmembrane</keyword>
<keyword evidence="1" id="KW-1133">Transmembrane helix</keyword>
<dbReference type="Proteomes" id="UP000199207">
    <property type="component" value="Unassembled WGS sequence"/>
</dbReference>
<dbReference type="EMBL" id="FOLM01000002">
    <property type="protein sequence ID" value="SFC27301.1"/>
    <property type="molecule type" value="Genomic_DNA"/>
</dbReference>
<feature type="transmembrane region" description="Helical" evidence="1">
    <location>
        <begin position="111"/>
        <end position="134"/>
    </location>
</feature>
<name>A0A1I1HTW0_9ACTN</name>